<protein>
    <recommendedName>
        <fullName evidence="3">Superoxide dismutase 1 copper chaperone</fullName>
    </recommendedName>
</protein>
<comment type="similarity">
    <text evidence="2">Belongs to the CCS1 family.</text>
</comment>
<dbReference type="InterPro" id="IPR036423">
    <property type="entry name" value="SOD-like_Cu/Zn_dom_sf"/>
</dbReference>
<dbReference type="SUPFAM" id="SSF49329">
    <property type="entry name" value="Cu,Zn superoxide dismutase-like"/>
    <property type="match status" value="1"/>
</dbReference>
<dbReference type="InterPro" id="IPR036163">
    <property type="entry name" value="HMA_dom_sf"/>
</dbReference>
<feature type="domain" description="HMA" evidence="4">
    <location>
        <begin position="35"/>
        <end position="99"/>
    </location>
</feature>
<dbReference type="EMBL" id="JADGIZ020000021">
    <property type="protein sequence ID" value="KAL2915776.1"/>
    <property type="molecule type" value="Genomic_DNA"/>
</dbReference>
<dbReference type="Gene3D" id="3.30.70.100">
    <property type="match status" value="1"/>
</dbReference>
<evidence type="ECO:0000313" key="6">
    <source>
        <dbReference type="Proteomes" id="UP001527925"/>
    </source>
</evidence>
<gene>
    <name evidence="5" type="primary">CCS1</name>
    <name evidence="5" type="ORF">HK105_204723</name>
</gene>
<comment type="caution">
    <text evidence="5">The sequence shown here is derived from an EMBL/GenBank/DDBJ whole genome shotgun (WGS) entry which is preliminary data.</text>
</comment>
<dbReference type="CDD" id="cd00371">
    <property type="entry name" value="HMA"/>
    <property type="match status" value="1"/>
</dbReference>
<dbReference type="Gene3D" id="2.60.40.200">
    <property type="entry name" value="Superoxide dismutase, copper/zinc binding domain"/>
    <property type="match status" value="1"/>
</dbReference>
<keyword evidence="6" id="KW-1185">Reference proteome</keyword>
<evidence type="ECO:0000259" key="4">
    <source>
        <dbReference type="PROSITE" id="PS50846"/>
    </source>
</evidence>
<dbReference type="InterPro" id="IPR006121">
    <property type="entry name" value="HMA_dom"/>
</dbReference>
<dbReference type="PROSITE" id="PS50846">
    <property type="entry name" value="HMA_2"/>
    <property type="match status" value="1"/>
</dbReference>
<name>A0ABR4N8B1_9FUNG</name>
<dbReference type="Proteomes" id="UP001527925">
    <property type="component" value="Unassembled WGS sequence"/>
</dbReference>
<dbReference type="Pfam" id="PF00403">
    <property type="entry name" value="HMA"/>
    <property type="match status" value="1"/>
</dbReference>
<organism evidence="5 6">
    <name type="scientific">Polyrhizophydium stewartii</name>
    <dbReference type="NCBI Taxonomy" id="2732419"/>
    <lineage>
        <taxon>Eukaryota</taxon>
        <taxon>Fungi</taxon>
        <taxon>Fungi incertae sedis</taxon>
        <taxon>Chytridiomycota</taxon>
        <taxon>Chytridiomycota incertae sedis</taxon>
        <taxon>Chytridiomycetes</taxon>
        <taxon>Rhizophydiales</taxon>
        <taxon>Rhizophydiales incertae sedis</taxon>
        <taxon>Polyrhizophydium</taxon>
    </lineage>
</organism>
<evidence type="ECO:0000256" key="1">
    <source>
        <dbReference type="ARBA" id="ARBA00001973"/>
    </source>
</evidence>
<dbReference type="SUPFAM" id="SSF55008">
    <property type="entry name" value="HMA, heavy metal-associated domain"/>
    <property type="match status" value="1"/>
</dbReference>
<comment type="cofactor">
    <cofactor evidence="1">
        <name>Cu(2+)</name>
        <dbReference type="ChEBI" id="CHEBI:29036"/>
    </cofactor>
</comment>
<sequence length="333" mass="33347">MPTTTLATTVAAPASTAAVAAAPPGGHASIALAEPYRTEFAVNMTCESCVASVRKALAGLGAGVQASGVSLETQTVVVDSTLPPSALLAALRSTGIKTVVRGHARASGAVAGAGGQVVGAEAAAATATADPLPAAVCLFESFPGSAERRGWAQTINGGLARLVGLAAEHTLVDATLSLPVSLVVGSGAPTYDDVDDGSGGSAEEHALRAQDVDTASLPVWATASSWRIQLHEYGDISQGVASTGACLRTLGEIDGIALDRRTGRIEGSALVDCTDLPLWSVLGRALVLVPVGVPGVEENVGVCGVVARSAGAFENAKRVCTCSGQTIWQEDAL</sequence>
<accession>A0ABR4N8B1</accession>
<proteinExistence type="inferred from homology"/>
<evidence type="ECO:0000256" key="2">
    <source>
        <dbReference type="ARBA" id="ARBA00010636"/>
    </source>
</evidence>
<evidence type="ECO:0000313" key="5">
    <source>
        <dbReference type="EMBL" id="KAL2915776.1"/>
    </source>
</evidence>
<evidence type="ECO:0000256" key="3">
    <source>
        <dbReference type="ARBA" id="ARBA00016103"/>
    </source>
</evidence>
<reference evidence="5 6" key="1">
    <citation type="submission" date="2023-09" db="EMBL/GenBank/DDBJ databases">
        <title>Pangenome analysis of Batrachochytrium dendrobatidis and related Chytrids.</title>
        <authorList>
            <person name="Yacoub M.N."/>
            <person name="Stajich J.E."/>
            <person name="James T.Y."/>
        </authorList>
    </citation>
    <scope>NUCLEOTIDE SEQUENCE [LARGE SCALE GENOMIC DNA]</scope>
    <source>
        <strain evidence="5 6">JEL0888</strain>
    </source>
</reference>